<keyword evidence="2" id="KW-0808">Transferase</keyword>
<evidence type="ECO:0000313" key="3">
    <source>
        <dbReference type="Proteomes" id="UP000741282"/>
    </source>
</evidence>
<dbReference type="GO" id="GO:0032259">
    <property type="term" value="P:methylation"/>
    <property type="evidence" value="ECO:0007669"/>
    <property type="project" value="UniProtKB-KW"/>
</dbReference>
<evidence type="ECO:0000259" key="1">
    <source>
        <dbReference type="Pfam" id="PF08242"/>
    </source>
</evidence>
<dbReference type="Gene3D" id="3.40.50.150">
    <property type="entry name" value="Vaccinia Virus protein VP39"/>
    <property type="match status" value="1"/>
</dbReference>
<dbReference type="PANTHER" id="PTHR43861">
    <property type="entry name" value="TRANS-ACONITATE 2-METHYLTRANSFERASE-RELATED"/>
    <property type="match status" value="1"/>
</dbReference>
<gene>
    <name evidence="2" type="ORF">KC685_03480</name>
</gene>
<dbReference type="EMBL" id="JAGQLN010000012">
    <property type="protein sequence ID" value="MCA9376953.1"/>
    <property type="molecule type" value="Genomic_DNA"/>
</dbReference>
<sequence>MKESIRKKLVKLNQLMYEEVSDEFSDSRSFNWEGWDLVTPYIPRGQGREISVLDVGCGNGRFGCFLKETKHIFEYTGIDVSYQLLRIAEKRLNRSGVNVTALIAGDISENLDIVGGSYDVIVLFGVLHHIPDHKHREQLIRGLGGRLNRSGLLIFTTWNFLVDQRLVKRLIDPKALDIKKSDLEIGDHLMRWSRGTEMLRYVHAFDAQEVDRVISLSGLEEIASFQADGKTGSLNDYHILQKKGLP</sequence>
<keyword evidence="2" id="KW-0489">Methyltransferase</keyword>
<dbReference type="InterPro" id="IPR013217">
    <property type="entry name" value="Methyltransf_12"/>
</dbReference>
<dbReference type="SUPFAM" id="SSF53335">
    <property type="entry name" value="S-adenosyl-L-methionine-dependent methyltransferases"/>
    <property type="match status" value="1"/>
</dbReference>
<name>A0A955KXB8_9BACT</name>
<reference evidence="2" key="1">
    <citation type="submission" date="2020-04" db="EMBL/GenBank/DDBJ databases">
        <authorList>
            <person name="Zhang T."/>
        </authorList>
    </citation>
    <scope>NUCLEOTIDE SEQUENCE</scope>
    <source>
        <strain evidence="2">HKST-UBA17</strain>
    </source>
</reference>
<proteinExistence type="predicted"/>
<accession>A0A955KXB8</accession>
<dbReference type="AlphaFoldDB" id="A0A955KXB8"/>
<protein>
    <submittedName>
        <fullName evidence="2">Class I SAM-dependent methyltransferase</fullName>
    </submittedName>
</protein>
<dbReference type="InterPro" id="IPR029063">
    <property type="entry name" value="SAM-dependent_MTases_sf"/>
</dbReference>
<dbReference type="Pfam" id="PF08242">
    <property type="entry name" value="Methyltransf_12"/>
    <property type="match status" value="1"/>
</dbReference>
<reference evidence="2" key="2">
    <citation type="journal article" date="2021" name="Microbiome">
        <title>Successional dynamics and alternative stable states in a saline activated sludge microbial community over 9 years.</title>
        <authorList>
            <person name="Wang Y."/>
            <person name="Ye J."/>
            <person name="Ju F."/>
            <person name="Liu L."/>
            <person name="Boyd J.A."/>
            <person name="Deng Y."/>
            <person name="Parks D.H."/>
            <person name="Jiang X."/>
            <person name="Yin X."/>
            <person name="Woodcroft B.J."/>
            <person name="Tyson G.W."/>
            <person name="Hugenholtz P."/>
            <person name="Polz M.F."/>
            <person name="Zhang T."/>
        </authorList>
    </citation>
    <scope>NUCLEOTIDE SEQUENCE</scope>
    <source>
        <strain evidence="2">HKST-UBA17</strain>
    </source>
</reference>
<dbReference type="GO" id="GO:0008168">
    <property type="term" value="F:methyltransferase activity"/>
    <property type="evidence" value="ECO:0007669"/>
    <property type="project" value="UniProtKB-KW"/>
</dbReference>
<feature type="domain" description="Methyltransferase type 12" evidence="1">
    <location>
        <begin position="53"/>
        <end position="153"/>
    </location>
</feature>
<evidence type="ECO:0000313" key="2">
    <source>
        <dbReference type="EMBL" id="MCA9376953.1"/>
    </source>
</evidence>
<dbReference type="Proteomes" id="UP000741282">
    <property type="component" value="Unassembled WGS sequence"/>
</dbReference>
<dbReference type="CDD" id="cd02440">
    <property type="entry name" value="AdoMet_MTases"/>
    <property type="match status" value="1"/>
</dbReference>
<organism evidence="2 3">
    <name type="scientific">Candidatus Dojkabacteria bacterium</name>
    <dbReference type="NCBI Taxonomy" id="2099670"/>
    <lineage>
        <taxon>Bacteria</taxon>
        <taxon>Candidatus Dojkabacteria</taxon>
    </lineage>
</organism>
<comment type="caution">
    <text evidence="2">The sequence shown here is derived from an EMBL/GenBank/DDBJ whole genome shotgun (WGS) entry which is preliminary data.</text>
</comment>